<gene>
    <name evidence="2" type="ORF">NC653_032676</name>
</gene>
<reference evidence="2" key="1">
    <citation type="journal article" date="2023" name="Mol. Ecol. Resour.">
        <title>Chromosome-level genome assembly of a triploid poplar Populus alba 'Berolinensis'.</title>
        <authorList>
            <person name="Chen S."/>
            <person name="Yu Y."/>
            <person name="Wang X."/>
            <person name="Wang S."/>
            <person name="Zhang T."/>
            <person name="Zhou Y."/>
            <person name="He R."/>
            <person name="Meng N."/>
            <person name="Wang Y."/>
            <person name="Liu W."/>
            <person name="Liu Z."/>
            <person name="Liu J."/>
            <person name="Guo Q."/>
            <person name="Huang H."/>
            <person name="Sederoff R.R."/>
            <person name="Wang G."/>
            <person name="Qu G."/>
            <person name="Chen S."/>
        </authorList>
    </citation>
    <scope>NUCLEOTIDE SEQUENCE</scope>
    <source>
        <strain evidence="2">SC-2020</strain>
    </source>
</reference>
<organism evidence="2 3">
    <name type="scientific">Populus alba x Populus x berolinensis</name>
    <dbReference type="NCBI Taxonomy" id="444605"/>
    <lineage>
        <taxon>Eukaryota</taxon>
        <taxon>Viridiplantae</taxon>
        <taxon>Streptophyta</taxon>
        <taxon>Embryophyta</taxon>
        <taxon>Tracheophyta</taxon>
        <taxon>Spermatophyta</taxon>
        <taxon>Magnoliopsida</taxon>
        <taxon>eudicotyledons</taxon>
        <taxon>Gunneridae</taxon>
        <taxon>Pentapetalae</taxon>
        <taxon>rosids</taxon>
        <taxon>fabids</taxon>
        <taxon>Malpighiales</taxon>
        <taxon>Salicaceae</taxon>
        <taxon>Saliceae</taxon>
        <taxon>Populus</taxon>
    </lineage>
</organism>
<name>A0AAD6LS72_9ROSI</name>
<dbReference type="AlphaFoldDB" id="A0AAD6LS72"/>
<accession>A0AAD6LS72</accession>
<sequence>MEEEEEKEFGQSLNIREVDCAAKEDSVGESRQGNVNVLSGGQEEIENENPVYDMLDSVVIEDDDDDQFELVSLKEQERGLGEFAVGNIDANRPSDLESERFSFDRFVEVSSNSHSNYGAECDSSPTMEIRHDRSVLSTGLERQSGHAIKQSHSSTSLDSGFFMDGFSTNQFTAKG</sequence>
<dbReference type="EMBL" id="JAQIZT010000014">
    <property type="protein sequence ID" value="KAJ6972166.1"/>
    <property type="molecule type" value="Genomic_DNA"/>
</dbReference>
<evidence type="ECO:0000256" key="1">
    <source>
        <dbReference type="SAM" id="MobiDB-lite"/>
    </source>
</evidence>
<dbReference type="Proteomes" id="UP001164929">
    <property type="component" value="Chromosome 14"/>
</dbReference>
<proteinExistence type="predicted"/>
<feature type="region of interest" description="Disordered" evidence="1">
    <location>
        <begin position="138"/>
        <end position="158"/>
    </location>
</feature>
<evidence type="ECO:0000313" key="2">
    <source>
        <dbReference type="EMBL" id="KAJ6972166.1"/>
    </source>
</evidence>
<protein>
    <submittedName>
        <fullName evidence="2">Uncharacterized protein</fullName>
    </submittedName>
</protein>
<keyword evidence="3" id="KW-1185">Reference proteome</keyword>
<comment type="caution">
    <text evidence="2">The sequence shown here is derived from an EMBL/GenBank/DDBJ whole genome shotgun (WGS) entry which is preliminary data.</text>
</comment>
<evidence type="ECO:0000313" key="3">
    <source>
        <dbReference type="Proteomes" id="UP001164929"/>
    </source>
</evidence>